<proteinExistence type="predicted"/>
<dbReference type="RefSeq" id="WP_093326837.1">
    <property type="nucleotide sequence ID" value="NZ_AP027363.1"/>
</dbReference>
<gene>
    <name evidence="1" type="ORF">SAMN05660429_00160</name>
</gene>
<evidence type="ECO:0008006" key="3">
    <source>
        <dbReference type="Google" id="ProtNLM"/>
    </source>
</evidence>
<protein>
    <recommendedName>
        <fullName evidence="3">DUF3581 domain-containing protein</fullName>
    </recommendedName>
</protein>
<dbReference type="InterPro" id="IPR021974">
    <property type="entry name" value="DUF3581"/>
</dbReference>
<sequence length="235" mass="26337">MFLEQFFEQNDEQIVFKRAHGCSFAKQVANDFNPLHDHDAKRFVVPGDLLFAIVLKRCGIHQNMRFTFSGMVSDDTPLNFPTQLESESFVTDVNDKEYVGINCSGNSIKDDALTHDLIQAYVAFSGQTFPGMLVELMEENNVMINPARPMVMYENMSLTLDTFDIKGLRLETASTNLSVDGKRGKAILAFNIVDDAGNIVGHGEKNMLLSGLKPYCSDAISDIIELYNDRKQTYA</sequence>
<dbReference type="AlphaFoldDB" id="A0A1H9YBT7"/>
<evidence type="ECO:0000313" key="2">
    <source>
        <dbReference type="Proteomes" id="UP000199308"/>
    </source>
</evidence>
<accession>A0A1H9YBT7</accession>
<dbReference type="Proteomes" id="UP000199308">
    <property type="component" value="Unassembled WGS sequence"/>
</dbReference>
<keyword evidence="2" id="KW-1185">Reference proteome</keyword>
<reference evidence="1 2" key="1">
    <citation type="submission" date="2016-10" db="EMBL/GenBank/DDBJ databases">
        <authorList>
            <person name="de Groot N.N."/>
        </authorList>
    </citation>
    <scope>NUCLEOTIDE SEQUENCE [LARGE SCALE GENOMIC DNA]</scope>
    <source>
        <strain evidence="1 2">DSM 19706</strain>
    </source>
</reference>
<organism evidence="1 2">
    <name type="scientific">Thalassotalea agarivorans</name>
    <name type="common">Thalassomonas agarivorans</name>
    <dbReference type="NCBI Taxonomy" id="349064"/>
    <lineage>
        <taxon>Bacteria</taxon>
        <taxon>Pseudomonadati</taxon>
        <taxon>Pseudomonadota</taxon>
        <taxon>Gammaproteobacteria</taxon>
        <taxon>Alteromonadales</taxon>
        <taxon>Colwelliaceae</taxon>
        <taxon>Thalassotalea</taxon>
    </lineage>
</organism>
<dbReference type="OrthoDB" id="5892138at2"/>
<dbReference type="EMBL" id="FOHK01000001">
    <property type="protein sequence ID" value="SES66337.1"/>
    <property type="molecule type" value="Genomic_DNA"/>
</dbReference>
<evidence type="ECO:0000313" key="1">
    <source>
        <dbReference type="EMBL" id="SES66337.1"/>
    </source>
</evidence>
<dbReference type="STRING" id="349064.SAMN05660429_00160"/>
<name>A0A1H9YBT7_THASX</name>
<dbReference type="Pfam" id="PF12119">
    <property type="entry name" value="DUF3581"/>
    <property type="match status" value="1"/>
</dbReference>